<name>A0A382I664_9ZZZZ</name>
<dbReference type="Gene3D" id="3.30.365.10">
    <property type="entry name" value="Aldehyde oxidase/xanthine dehydrogenase, molybdopterin binding domain"/>
    <property type="match status" value="1"/>
</dbReference>
<proteinExistence type="predicted"/>
<dbReference type="AlphaFoldDB" id="A0A382I664"/>
<evidence type="ECO:0000313" key="2">
    <source>
        <dbReference type="EMBL" id="SVB95194.1"/>
    </source>
</evidence>
<dbReference type="SUPFAM" id="SSF56003">
    <property type="entry name" value="Molybdenum cofactor-binding domain"/>
    <property type="match status" value="1"/>
</dbReference>
<protein>
    <recommendedName>
        <fullName evidence="3">Aldehyde oxidase/xanthine dehydrogenase second molybdopterin binding domain-containing protein</fullName>
    </recommendedName>
</protein>
<dbReference type="InterPro" id="IPR037165">
    <property type="entry name" value="AldOxase/xan_DH_Mopterin-bd_sf"/>
</dbReference>
<gene>
    <name evidence="2" type="ORF">METZ01_LOCUS248048</name>
</gene>
<sequence>MLDYTMPRADNFPMIESDRIETPSPSNTLGVKGVGEMGSITSPPAVVNAVVDALSDYGVKHIDMPLTSEKIWNILQTNGG</sequence>
<reference evidence="2" key="1">
    <citation type="submission" date="2018-05" db="EMBL/GenBank/DDBJ databases">
        <authorList>
            <person name="Lanie J.A."/>
            <person name="Ng W.-L."/>
            <person name="Kazmierczak K.M."/>
            <person name="Andrzejewski T.M."/>
            <person name="Davidsen T.M."/>
            <person name="Wayne K.J."/>
            <person name="Tettelin H."/>
            <person name="Glass J.I."/>
            <person name="Rusch D."/>
            <person name="Podicherti R."/>
            <person name="Tsui H.-C.T."/>
            <person name="Winkler M.E."/>
        </authorList>
    </citation>
    <scope>NUCLEOTIDE SEQUENCE</scope>
</reference>
<evidence type="ECO:0008006" key="3">
    <source>
        <dbReference type="Google" id="ProtNLM"/>
    </source>
</evidence>
<feature type="region of interest" description="Disordered" evidence="1">
    <location>
        <begin position="1"/>
        <end position="35"/>
    </location>
</feature>
<accession>A0A382I664</accession>
<dbReference type="EMBL" id="UINC01065480">
    <property type="protein sequence ID" value="SVB95194.1"/>
    <property type="molecule type" value="Genomic_DNA"/>
</dbReference>
<dbReference type="GO" id="GO:0016491">
    <property type="term" value="F:oxidoreductase activity"/>
    <property type="evidence" value="ECO:0007669"/>
    <property type="project" value="InterPro"/>
</dbReference>
<organism evidence="2">
    <name type="scientific">marine metagenome</name>
    <dbReference type="NCBI Taxonomy" id="408172"/>
    <lineage>
        <taxon>unclassified sequences</taxon>
        <taxon>metagenomes</taxon>
        <taxon>ecological metagenomes</taxon>
    </lineage>
</organism>
<evidence type="ECO:0000256" key="1">
    <source>
        <dbReference type="SAM" id="MobiDB-lite"/>
    </source>
</evidence>